<organism evidence="2 3">
    <name type="scientific">Cadophora malorum</name>
    <dbReference type="NCBI Taxonomy" id="108018"/>
    <lineage>
        <taxon>Eukaryota</taxon>
        <taxon>Fungi</taxon>
        <taxon>Dikarya</taxon>
        <taxon>Ascomycota</taxon>
        <taxon>Pezizomycotina</taxon>
        <taxon>Leotiomycetes</taxon>
        <taxon>Helotiales</taxon>
        <taxon>Ploettnerulaceae</taxon>
        <taxon>Cadophora</taxon>
    </lineage>
</organism>
<feature type="compositionally biased region" description="Low complexity" evidence="1">
    <location>
        <begin position="275"/>
        <end position="290"/>
    </location>
</feature>
<feature type="compositionally biased region" description="Polar residues" evidence="1">
    <location>
        <begin position="12"/>
        <end position="24"/>
    </location>
</feature>
<feature type="compositionally biased region" description="Basic and acidic residues" evidence="1">
    <location>
        <begin position="1"/>
        <end position="11"/>
    </location>
</feature>
<dbReference type="EMBL" id="JAFJYH010000259">
    <property type="protein sequence ID" value="KAG4414553.1"/>
    <property type="molecule type" value="Genomic_DNA"/>
</dbReference>
<feature type="region of interest" description="Disordered" evidence="1">
    <location>
        <begin position="155"/>
        <end position="189"/>
    </location>
</feature>
<evidence type="ECO:0000313" key="3">
    <source>
        <dbReference type="Proteomes" id="UP000664132"/>
    </source>
</evidence>
<accession>A0A8H7W6W9</accession>
<feature type="region of interest" description="Disordered" evidence="1">
    <location>
        <begin position="1"/>
        <end position="98"/>
    </location>
</feature>
<protein>
    <submittedName>
        <fullName evidence="2">Uncharacterized protein</fullName>
    </submittedName>
</protein>
<feature type="compositionally biased region" description="Basic residues" evidence="1">
    <location>
        <begin position="305"/>
        <end position="317"/>
    </location>
</feature>
<feature type="region of interest" description="Disordered" evidence="1">
    <location>
        <begin position="274"/>
        <end position="367"/>
    </location>
</feature>
<evidence type="ECO:0000313" key="2">
    <source>
        <dbReference type="EMBL" id="KAG4414553.1"/>
    </source>
</evidence>
<evidence type="ECO:0000256" key="1">
    <source>
        <dbReference type="SAM" id="MobiDB-lite"/>
    </source>
</evidence>
<dbReference type="OrthoDB" id="3599766at2759"/>
<sequence>MDGSKKYEDPNQGRQSRYSSTRKQGSSRKPKTPMPSMKPPSYTFQVNGSGQQINTYYRQEAGQTQATVHGSTSMDSQSGYGATRPEPPPAYMGAPVSDASFLSPPQQYGRPLLATLVRTLTYPPQAFSYQGYTQSSFGDVDYSGRDTLLPDKYNVNQQTNAPQNPPFPNSSATISPPAVPQPISARNPTPPPGYMFGSPADLQAAVETDSHRVYNYIRKLNRDNVRLQETLGRSKQQTKDEEDRDKRHVAVMERAWDNLSAALVQVNPALGNVSGPAAQGRGGAQVAQAGVPPPARGRDNTRGRGTGRGRGAGRGRVIHHDDAVGQELPAAPRRSTRRNIRNDNAAGNKRAGDKDGADNDGEDDDDI</sequence>
<gene>
    <name evidence="2" type="ORF">IFR04_012301</name>
</gene>
<comment type="caution">
    <text evidence="2">The sequence shown here is derived from an EMBL/GenBank/DDBJ whole genome shotgun (WGS) entry which is preliminary data.</text>
</comment>
<name>A0A8H7W6W9_9HELO</name>
<feature type="compositionally biased region" description="Polar residues" evidence="1">
    <location>
        <begin position="42"/>
        <end position="80"/>
    </location>
</feature>
<dbReference type="AlphaFoldDB" id="A0A8H7W6W9"/>
<proteinExistence type="predicted"/>
<dbReference type="Proteomes" id="UP000664132">
    <property type="component" value="Unassembled WGS sequence"/>
</dbReference>
<reference evidence="2" key="1">
    <citation type="submission" date="2021-02" db="EMBL/GenBank/DDBJ databases">
        <title>Genome sequence Cadophora malorum strain M34.</title>
        <authorList>
            <person name="Stefanovic E."/>
            <person name="Vu D."/>
            <person name="Scully C."/>
            <person name="Dijksterhuis J."/>
            <person name="Roader J."/>
            <person name="Houbraken J."/>
        </authorList>
    </citation>
    <scope>NUCLEOTIDE SEQUENCE</scope>
    <source>
        <strain evidence="2">M34</strain>
    </source>
</reference>
<keyword evidence="3" id="KW-1185">Reference proteome</keyword>
<feature type="compositionally biased region" description="Acidic residues" evidence="1">
    <location>
        <begin position="358"/>
        <end position="367"/>
    </location>
</feature>